<evidence type="ECO:0000256" key="5">
    <source>
        <dbReference type="ARBA" id="ARBA00022448"/>
    </source>
</evidence>
<keyword evidence="6" id="KW-0256">Endoplasmic reticulum</keyword>
<evidence type="ECO:0000313" key="14">
    <source>
        <dbReference type="EMBL" id="KAG7665878.1"/>
    </source>
</evidence>
<feature type="compositionally biased region" description="Acidic residues" evidence="13">
    <location>
        <begin position="125"/>
        <end position="138"/>
    </location>
</feature>
<comment type="caution">
    <text evidence="14">The sequence shown here is derived from an EMBL/GenBank/DDBJ whole genome shotgun (WGS) entry which is preliminary data.</text>
</comment>
<feature type="region of interest" description="Disordered" evidence="13">
    <location>
        <begin position="1246"/>
        <end position="1277"/>
    </location>
</feature>
<protein>
    <recommendedName>
        <fullName evidence="4">Autophagy-related protein 2</fullName>
    </recommendedName>
</protein>
<evidence type="ECO:0000256" key="9">
    <source>
        <dbReference type="ARBA" id="ARBA00023136"/>
    </source>
</evidence>
<feature type="compositionally biased region" description="Polar residues" evidence="13">
    <location>
        <begin position="242"/>
        <end position="252"/>
    </location>
</feature>
<evidence type="ECO:0000256" key="12">
    <source>
        <dbReference type="ARBA" id="ARBA00024631"/>
    </source>
</evidence>
<dbReference type="EMBL" id="JAGSYN010000045">
    <property type="protein sequence ID" value="KAG7665878.1"/>
    <property type="molecule type" value="Genomic_DNA"/>
</dbReference>
<evidence type="ECO:0000256" key="13">
    <source>
        <dbReference type="SAM" id="MobiDB-lite"/>
    </source>
</evidence>
<dbReference type="RefSeq" id="XP_049266110.1">
    <property type="nucleotide sequence ID" value="XM_049409054.1"/>
</dbReference>
<comment type="similarity">
    <text evidence="3">Belongs to the ATG2 family.</text>
</comment>
<organism evidence="14 15">
    <name type="scientific">[Candida] subhashii</name>
    <dbReference type="NCBI Taxonomy" id="561895"/>
    <lineage>
        <taxon>Eukaryota</taxon>
        <taxon>Fungi</taxon>
        <taxon>Dikarya</taxon>
        <taxon>Ascomycota</taxon>
        <taxon>Saccharomycotina</taxon>
        <taxon>Pichiomycetes</taxon>
        <taxon>Debaryomycetaceae</taxon>
        <taxon>Spathaspora</taxon>
    </lineage>
</organism>
<feature type="region of interest" description="Disordered" evidence="13">
    <location>
        <begin position="238"/>
        <end position="276"/>
    </location>
</feature>
<feature type="compositionally biased region" description="Acidic residues" evidence="13">
    <location>
        <begin position="253"/>
        <end position="275"/>
    </location>
</feature>
<dbReference type="InterPro" id="IPR026849">
    <property type="entry name" value="ATG2"/>
</dbReference>
<dbReference type="GO" id="GO:0034045">
    <property type="term" value="C:phagophore assembly site membrane"/>
    <property type="evidence" value="ECO:0007669"/>
    <property type="project" value="UniProtKB-SubCell"/>
</dbReference>
<keyword evidence="15" id="KW-1185">Reference proteome</keyword>
<dbReference type="GO" id="GO:0032266">
    <property type="term" value="F:phosphatidylinositol-3-phosphate binding"/>
    <property type="evidence" value="ECO:0007669"/>
    <property type="project" value="TreeGrafter"/>
</dbReference>
<comment type="catalytic activity">
    <reaction evidence="12">
        <text>a 1,2-diacyl-sn-glycero-3-phosphocholine(in) = a 1,2-diacyl-sn-glycero-3-phosphocholine(out)</text>
        <dbReference type="Rhea" id="RHEA:38571"/>
        <dbReference type="ChEBI" id="CHEBI:57643"/>
    </reaction>
</comment>
<evidence type="ECO:0000313" key="15">
    <source>
        <dbReference type="Proteomes" id="UP000694255"/>
    </source>
</evidence>
<dbReference type="GO" id="GO:0000422">
    <property type="term" value="P:autophagy of mitochondrion"/>
    <property type="evidence" value="ECO:0007669"/>
    <property type="project" value="TreeGrafter"/>
</dbReference>
<dbReference type="GO" id="GO:0061723">
    <property type="term" value="P:glycophagy"/>
    <property type="evidence" value="ECO:0007669"/>
    <property type="project" value="TreeGrafter"/>
</dbReference>
<dbReference type="Proteomes" id="UP000694255">
    <property type="component" value="Unassembled WGS sequence"/>
</dbReference>
<name>A0A8J5QQU0_9ASCO</name>
<dbReference type="GO" id="GO:0043495">
    <property type="term" value="F:protein-membrane adaptor activity"/>
    <property type="evidence" value="ECO:0007669"/>
    <property type="project" value="TreeGrafter"/>
</dbReference>
<accession>A0A8J5QQU0</accession>
<feature type="region of interest" description="Disordered" evidence="13">
    <location>
        <begin position="125"/>
        <end position="173"/>
    </location>
</feature>
<feature type="region of interest" description="Disordered" evidence="13">
    <location>
        <begin position="1156"/>
        <end position="1175"/>
    </location>
</feature>
<comment type="catalytic activity">
    <reaction evidence="10">
        <text>a 1,2-diacyl-sn-glycero-3-phospho-L-serine(in) = a 1,2-diacyl-sn-glycero-3-phospho-L-serine(out)</text>
        <dbReference type="Rhea" id="RHEA:38663"/>
        <dbReference type="ChEBI" id="CHEBI:57262"/>
    </reaction>
</comment>
<comment type="subcellular location">
    <subcellularLocation>
        <location evidence="1">Endoplasmic reticulum membrane</location>
        <topology evidence="1">Peripheral membrane protein</topology>
    </subcellularLocation>
    <subcellularLocation>
        <location evidence="2">Preautophagosomal structure membrane</location>
        <topology evidence="2">Peripheral membrane protein</topology>
    </subcellularLocation>
</comment>
<comment type="catalytic activity">
    <reaction evidence="11">
        <text>a 1,2-diacyl-sn-glycero-3-phosphoethanolamine(in) = a 1,2-diacyl-sn-glycero-3-phosphoethanolamine(out)</text>
        <dbReference type="Rhea" id="RHEA:38895"/>
        <dbReference type="ChEBI" id="CHEBI:64612"/>
    </reaction>
</comment>
<evidence type="ECO:0000256" key="8">
    <source>
        <dbReference type="ARBA" id="ARBA00023055"/>
    </source>
</evidence>
<dbReference type="Pfam" id="PF13329">
    <property type="entry name" value="ATG2_CAD"/>
    <property type="match status" value="1"/>
</dbReference>
<dbReference type="GO" id="GO:0006869">
    <property type="term" value="P:lipid transport"/>
    <property type="evidence" value="ECO:0007669"/>
    <property type="project" value="UniProtKB-KW"/>
</dbReference>
<keyword evidence="7" id="KW-0072">Autophagy</keyword>
<dbReference type="PANTHER" id="PTHR13190">
    <property type="entry name" value="AUTOPHAGY-RELATED 2, ISOFORM A"/>
    <property type="match status" value="1"/>
</dbReference>
<dbReference type="GO" id="GO:0061709">
    <property type="term" value="P:reticulophagy"/>
    <property type="evidence" value="ECO:0007669"/>
    <property type="project" value="TreeGrafter"/>
</dbReference>
<dbReference type="PANTHER" id="PTHR13190:SF1">
    <property type="entry name" value="AUTOPHAGY-RELATED 2, ISOFORM A"/>
    <property type="match status" value="1"/>
</dbReference>
<evidence type="ECO:0000256" key="6">
    <source>
        <dbReference type="ARBA" id="ARBA00022824"/>
    </source>
</evidence>
<feature type="region of interest" description="Disordered" evidence="13">
    <location>
        <begin position="1637"/>
        <end position="1663"/>
    </location>
</feature>
<dbReference type="GO" id="GO:0061908">
    <property type="term" value="C:phagophore"/>
    <property type="evidence" value="ECO:0007669"/>
    <property type="project" value="TreeGrafter"/>
</dbReference>
<dbReference type="GO" id="GO:0034727">
    <property type="term" value="P:piecemeal microautophagy of the nucleus"/>
    <property type="evidence" value="ECO:0007669"/>
    <property type="project" value="TreeGrafter"/>
</dbReference>
<dbReference type="GeneID" id="73467302"/>
<evidence type="ECO:0000256" key="4">
    <source>
        <dbReference type="ARBA" id="ARBA00018070"/>
    </source>
</evidence>
<evidence type="ECO:0000256" key="7">
    <source>
        <dbReference type="ARBA" id="ARBA00023006"/>
    </source>
</evidence>
<evidence type="ECO:0000256" key="10">
    <source>
        <dbReference type="ARBA" id="ARBA00024479"/>
    </source>
</evidence>
<dbReference type="GO" id="GO:0005789">
    <property type="term" value="C:endoplasmic reticulum membrane"/>
    <property type="evidence" value="ECO:0007669"/>
    <property type="project" value="UniProtKB-SubCell"/>
</dbReference>
<evidence type="ECO:0000256" key="2">
    <source>
        <dbReference type="ARBA" id="ARBA00004623"/>
    </source>
</evidence>
<feature type="compositionally biased region" description="Acidic residues" evidence="13">
    <location>
        <begin position="1746"/>
        <end position="1765"/>
    </location>
</feature>
<feature type="compositionally biased region" description="Basic and acidic residues" evidence="13">
    <location>
        <begin position="1263"/>
        <end position="1272"/>
    </location>
</feature>
<feature type="region of interest" description="Disordered" evidence="13">
    <location>
        <begin position="1734"/>
        <end position="1765"/>
    </location>
</feature>
<evidence type="ECO:0000256" key="1">
    <source>
        <dbReference type="ARBA" id="ARBA00004406"/>
    </source>
</evidence>
<evidence type="ECO:0000256" key="3">
    <source>
        <dbReference type="ARBA" id="ARBA00009714"/>
    </source>
</evidence>
<keyword evidence="5" id="KW-0813">Transport</keyword>
<feature type="compositionally biased region" description="Basic and acidic residues" evidence="13">
    <location>
        <begin position="1246"/>
        <end position="1255"/>
    </location>
</feature>
<reference evidence="14 15" key="1">
    <citation type="journal article" date="2021" name="DNA Res.">
        <title>Genome analysis of Candida subhashii reveals its hybrid nature and dual mitochondrial genome conformations.</title>
        <authorList>
            <person name="Mixao V."/>
            <person name="Hegedusova E."/>
            <person name="Saus E."/>
            <person name="Pryszcz L.P."/>
            <person name="Cillingova A."/>
            <person name="Nosek J."/>
            <person name="Gabaldon T."/>
        </authorList>
    </citation>
    <scope>NUCLEOTIDE SEQUENCE [LARGE SCALE GENOMIC DNA]</scope>
    <source>
        <strain evidence="14 15">CBS 10753</strain>
    </source>
</reference>
<feature type="compositionally biased region" description="Basic and acidic residues" evidence="13">
    <location>
        <begin position="139"/>
        <end position="156"/>
    </location>
</feature>
<evidence type="ECO:0000256" key="11">
    <source>
        <dbReference type="ARBA" id="ARBA00024615"/>
    </source>
</evidence>
<keyword evidence="9" id="KW-0472">Membrane</keyword>
<dbReference type="GO" id="GO:0000045">
    <property type="term" value="P:autophagosome assembly"/>
    <property type="evidence" value="ECO:0007669"/>
    <property type="project" value="TreeGrafter"/>
</dbReference>
<gene>
    <name evidence="14" type="ORF">J8A68_000501</name>
</gene>
<sequence length="1891" mass="212598">MSPQWIPQNIQKRLLLYVLQQISLLSEIDLPNLEEVSLSSIILKDISIDPEKVGKLPGCNLRYGQIGVLELSALANYGGIQVEAKDLEVVVSPDFEIDPSEIANQVSFSLAQSTADLAHTVMFENEEDEGEEDEEGDEIEHSEGGEETKDESKRDTPTPSQSDSATSTKTSTLGGVMQRAVEIALSRIQVRIIDLKIKIVSELTDMVLEVDRISIDTINGSRNVNVAGVRLKTLKPIVNPGQFDNVSTSTNENQEDQDLEEREDTSDNENDDYGDDLVNSMVFTHEEASSIYMSATSKSFEKSAATAAPDAHNEEGIDNKIEDDNEKDPPIIFHMDQCSIEFEGLQEIANLEVIVGNINVACTPLTPTLVSIFQGITRSLRFKSYQKRRMNQTTTMNEKKLPSEKFPQYANENDSILEEQEKTTNDDVQLFKKLRIGNFVISATSALNPNGEFSCSNGINIVLHNISVRQKSELLLFGGIETFKIVRVNNGEITNIFCFEKPQEQQMPPRPSTPVSISSATSVTSAVANKADIRFEVFQKIEDNTTSIETTVLCAKAAYVNLDLQSLLILANFGISLKTVIEEFDILKTTIDNIHNQEAKLTSRLSKMEHEDKKVTSKDQFIVQTASVFVDVLVADDLKLQSIIFPIKYNSLQDQLSISKILFNSIRGGVFDEGVVTINDIALYTKNRDFKGYLHSAHISANSNTLPRATTMSSNINLIIQKIICNIPLKNLKFIGERISSLVSKFGELSSAQSNSLENSFLDERRSKYSKLSNSISMAASMYTSRKQVRRIGPGFGTGAGSFLNTSRFNLAKFNFTIKEIEIRIASVLQKFGDIHIVLNDLSLYQLKQDIHGAILSLKVTRRSDDNKVENFIYQYQDKPITEFEFPLILLRFKSTEKSDSLEIVVRNLLVEYYTNWLSLLDDEESIIDTVEEEIIEKVTPDSKSSASNRLDIRYTLYDCMIGLTPGRLNCKACIFVSKGNADFAAGINQFYIKCSFRNLAGLLIDDVNNVIKTEKEKGKSRIQTSKLPFAYTSPLDYYLQQGYIQFGTVNCTHVGITFNIDVEEIKQRNEKLGIRENLALVDIKVNSDEHQVNLCADSTNVILQLINDLKLPIDFTEKDRMRIKLDHKVNLLEGIEMNEFSELLESFAQMDINDNKKGLSKPNSSDSESQGGSSLVFEEEHFDKNDDKSSTYKDHHVDPVKININLSKTKIYLHDGYDWKETRKAIKGAVKRFEAQAKHEAVACKKSAKHEAKTKPGPSVKFDIKEEKSAEPEEEESLYEETLFQSIHVLAPKKTAMSHLAEEINSRIESNSEVSPEENKKIQANIALGKNYKNLKLRRSTNYKVLVDLKNVEVNVNVFSTRDPRVDDTDPTMEYETMSAIDARLGTVTIYDNVPSSTWNKILSYMNSLGEREIGTSMVRLSIVNVRPDPKIVASDAVISVSLLPLRLHVDQDTLDFLTRFFEFQDERFSLPMDEIAYIQKLSIGSIKVKLDYKPKKIDYVGLRSGKAAEFANFFILDGSSLTLPSTKLYGVLGMDKIGIGLGKAYAPVFQSAKVIGIISGVAPLRSVFNIGGGFKDLIAIPIAEYKKDGRLLRSLQKGTSSFAKTTGYELLNLGVKLASGTQVLLEQGEELLGGEGSSARISNRSKKRNKRQESEEPEFEQVTDKDAFKGHKSLLISSEILSRASKSKMGKDQYDGRKLYSYLDLDEEEEDSEFDKELLNKSIFLLAPSEHHDKGKHKKRGNAIDEEYVDEDFEDLDQDEDEDEEEYDIYAYDNEDELQEKLVSLYSNQPENIKQGLKSAYKSIGRNLKLTGKQLVNLKNELNESESFQESMATVLRNSPIILIRPMIGTTEALSKTLMGLSNKVDSRHMIEKRDKYRSEQDKDDFNYN</sequence>
<dbReference type="OrthoDB" id="18982at2759"/>
<proteinExistence type="inferred from homology"/>
<feature type="compositionally biased region" description="Low complexity" evidence="13">
    <location>
        <begin position="1165"/>
        <end position="1175"/>
    </location>
</feature>
<keyword evidence="8" id="KW-0445">Lipid transport</keyword>
<feature type="compositionally biased region" description="Polar residues" evidence="13">
    <location>
        <begin position="157"/>
        <end position="173"/>
    </location>
</feature>